<keyword evidence="3" id="KW-0694">RNA-binding</keyword>
<keyword evidence="8" id="KW-1185">Reference proteome</keyword>
<evidence type="ECO:0000256" key="2">
    <source>
        <dbReference type="ARBA" id="ARBA00022845"/>
    </source>
</evidence>
<name>A0ABY9CIA1_VITVI</name>
<dbReference type="PANTHER" id="PTHR13102:SF0">
    <property type="entry name" value="NUCLEOLAR PROTEIN 9"/>
    <property type="match status" value="1"/>
</dbReference>
<feature type="compositionally biased region" description="Basic and acidic residues" evidence="5">
    <location>
        <begin position="704"/>
        <end position="716"/>
    </location>
</feature>
<sequence>MVSFGSKALPSRRHKTHNLTEDNLMAGEDNSYGRRKKDTRRKAAKGYREFEGDHRQKGLSGWGPDGTVKPEKPFKHKNTSEPKTYRLRKQVDPEMAKYFSEIANVIEGNEVDLEERSVICGNALEEARGKELELATDYIISHTLQALLEGCDVDHLCRFLQSCAKDFPYIAMDRSGSHVAETALKSLSLHLQDKESYTLVEETLATICKVIVVNPVDVMCNCYGSHVIRSLLCLCKGVPLDSPEFHATKSSTVLAERLNFRPPQLDGNGVPHQQGLPELLKFFVLEMFKCAQKDIAILQVEQYSSLVLQAILKLLAGHDEELWHIIPLLLGCKKENSKEGNFIEIDEVRNIVDLMKETAFSHLMEVILEVAPETLYDEIFTKVFRNSLFEVSSHHCGNFSVQALVSHARCQRQVESIWEELGPKFKDLLEMGRSGVIASLLAASQRLDTHAQKCCQALAAAVCPANEPPKCIVPRILFLESYLCCEDKSNWTWPRGVKMHVLGSLILQTVFKCLSGFIQPYVSSITSMETDHVLEAAKDAGGARVIEAFLSSNASKKHKQRLVVKLRGHFGELAMHPSGSFTVEKCFTACNVSLRETIMHELLAVRTELSKTKHGPHLLRRLDVDRFAAWPDQWRLKQSSKESAYKDFYATFGSKETQSSKTDSFVDPSYHSSHPKSVKAMRKEIDQCLASVTKLNVSGHKRHPEGAEQGSEKFSKQTLDEDVLKIKNKESKKKKNYGSIEHASAAARDKEPSQSVDKMEKKRSWKDGLSKPFTKKLKDTREKLLVLNGIGSAWRYSSEAGPYLLGRELEPVVRMQIFESRRGRRWWREGKVPGVGSIGPEAWKDCSSKSKKKKTAGLHAIVWLRLRAPKSCESIEVIIQSIVALALQELKEQYRVSTFVFTTIQSWEMAEKSCVKRLQKEYRALCKEPVSHVVARPSPNDILEWHYVLEGSEGTPFAGGYYYGKIKFPPEYPYKPPGISMTTPNGRFMTQKKICLSMSDFHPESWNPMWSVSSILTGLLSFMMDNSPTTGSVTTTTKEKQRLAKASLSFNCKNATFRKMFPEYVEKYNQQLSEQSLSEQGSPAPSQEDSRRLLDKVGNSMREDLKRVETPKDTRKNRRQSFPTWMLVLLVSIFGIGGEGREGQLDLLPDVSPSVLPMTPCLSSLRYYMLVMSSFIYLRFLLGSVEVGIPLFVSVSKAQLPGPSPATNGWISVEGHPNALAIICLLHWFHFLLIDFGRIRLFNLLKEAKMLKSAVYPKCETGDYNDHGLDLQEDFSQFLEEARRHARQGNPQGPSPHGDEAGKGRLSEEKRSKKSWKSTLFSWWKADKKNKPSVEQVPCSRISDPRRGHVSGPIYGSGRRTDSKQRRPTSGPLTSLFNPTRKAETDIPYVSLNQLSSSHSAQAYGPVYLVT</sequence>
<feature type="compositionally biased region" description="Basic and acidic residues" evidence="5">
    <location>
        <begin position="747"/>
        <end position="769"/>
    </location>
</feature>
<reference evidence="7 8" key="1">
    <citation type="journal article" date="2023" name="Hortic Res">
        <title>The complete reference genome for grapevine (Vitis vinifera L.) genetics and breeding.</title>
        <authorList>
            <person name="Shi X."/>
            <person name="Cao S."/>
            <person name="Wang X."/>
            <person name="Huang S."/>
            <person name="Wang Y."/>
            <person name="Liu Z."/>
            <person name="Liu W."/>
            <person name="Leng X."/>
            <person name="Peng Y."/>
            <person name="Wang N."/>
            <person name="Wang Y."/>
            <person name="Ma Z."/>
            <person name="Xu X."/>
            <person name="Zhang F."/>
            <person name="Xue H."/>
            <person name="Zhong H."/>
            <person name="Wang Y."/>
            <person name="Zhang K."/>
            <person name="Velt A."/>
            <person name="Avia K."/>
            <person name="Holtgrawe D."/>
            <person name="Grimplet J."/>
            <person name="Matus J.T."/>
            <person name="Ware D."/>
            <person name="Wu X."/>
            <person name="Wang H."/>
            <person name="Liu C."/>
            <person name="Fang Y."/>
            <person name="Rustenholz C."/>
            <person name="Cheng Z."/>
            <person name="Xiao H."/>
            <person name="Zhou Y."/>
        </authorList>
    </citation>
    <scope>NUCLEOTIDE SEQUENCE [LARGE SCALE GENOMIC DNA]</scope>
    <source>
        <strain evidence="8">cv. Pinot noir / PN40024</strain>
        <tissue evidence="7">Leaf</tissue>
    </source>
</reference>
<dbReference type="InterPro" id="IPR016024">
    <property type="entry name" value="ARM-type_fold"/>
</dbReference>
<organism evidence="7 8">
    <name type="scientific">Vitis vinifera</name>
    <name type="common">Grape</name>
    <dbReference type="NCBI Taxonomy" id="29760"/>
    <lineage>
        <taxon>Eukaryota</taxon>
        <taxon>Viridiplantae</taxon>
        <taxon>Streptophyta</taxon>
        <taxon>Embryophyta</taxon>
        <taxon>Tracheophyta</taxon>
        <taxon>Spermatophyta</taxon>
        <taxon>Magnoliopsida</taxon>
        <taxon>eudicotyledons</taxon>
        <taxon>Gunneridae</taxon>
        <taxon>Pentapetalae</taxon>
        <taxon>rosids</taxon>
        <taxon>Vitales</taxon>
        <taxon>Vitaceae</taxon>
        <taxon>Viteae</taxon>
        <taxon>Vitis</taxon>
    </lineage>
</organism>
<evidence type="ECO:0000313" key="8">
    <source>
        <dbReference type="Proteomes" id="UP001227230"/>
    </source>
</evidence>
<dbReference type="Gene3D" id="1.25.10.10">
    <property type="entry name" value="Leucine-rich Repeat Variant"/>
    <property type="match status" value="2"/>
</dbReference>
<dbReference type="InterPro" id="IPR001313">
    <property type="entry name" value="Pumilio_RNA-bd_rpt"/>
</dbReference>
<feature type="compositionally biased region" description="Low complexity" evidence="5">
    <location>
        <begin position="1072"/>
        <end position="1082"/>
    </location>
</feature>
<feature type="compositionally biased region" description="Basic and acidic residues" evidence="5">
    <location>
        <begin position="68"/>
        <end position="82"/>
    </location>
</feature>
<dbReference type="PROSITE" id="PS50302">
    <property type="entry name" value="PUM"/>
    <property type="match status" value="1"/>
</dbReference>
<proteinExistence type="predicted"/>
<keyword evidence="2" id="KW-0810">Translation regulation</keyword>
<dbReference type="InterPro" id="IPR000608">
    <property type="entry name" value="UBC"/>
</dbReference>
<dbReference type="SUPFAM" id="SSF48371">
    <property type="entry name" value="ARM repeat"/>
    <property type="match status" value="1"/>
</dbReference>
<feature type="domain" description="UBC core" evidence="6">
    <location>
        <begin position="913"/>
        <end position="1070"/>
    </location>
</feature>
<accession>A0ABY9CIA1</accession>
<evidence type="ECO:0000256" key="4">
    <source>
        <dbReference type="PROSITE-ProRule" id="PRU00317"/>
    </source>
</evidence>
<dbReference type="Pfam" id="PF00179">
    <property type="entry name" value="UQ_con"/>
    <property type="match status" value="1"/>
</dbReference>
<keyword evidence="1" id="KW-0677">Repeat</keyword>
<dbReference type="InterPro" id="IPR016135">
    <property type="entry name" value="UBQ-conjugating_enzyme/RWD"/>
</dbReference>
<dbReference type="SMART" id="SM00025">
    <property type="entry name" value="Pumilio"/>
    <property type="match status" value="6"/>
</dbReference>
<dbReference type="SUPFAM" id="SSF54495">
    <property type="entry name" value="UBC-like"/>
    <property type="match status" value="1"/>
</dbReference>
<feature type="compositionally biased region" description="Basic and acidic residues" evidence="5">
    <location>
        <begin position="1297"/>
        <end position="1311"/>
    </location>
</feature>
<feature type="repeat" description="Pumilio" evidence="4">
    <location>
        <begin position="565"/>
        <end position="600"/>
    </location>
</feature>
<dbReference type="CDD" id="cd23799">
    <property type="entry name" value="UBCc_UBE2J"/>
    <property type="match status" value="1"/>
</dbReference>
<feature type="region of interest" description="Disordered" evidence="5">
    <location>
        <begin position="697"/>
        <end position="716"/>
    </location>
</feature>
<feature type="compositionally biased region" description="Basic residues" evidence="5">
    <location>
        <begin position="33"/>
        <end position="45"/>
    </location>
</feature>
<evidence type="ECO:0000256" key="1">
    <source>
        <dbReference type="ARBA" id="ARBA00022737"/>
    </source>
</evidence>
<evidence type="ECO:0000259" key="6">
    <source>
        <dbReference type="PROSITE" id="PS50127"/>
    </source>
</evidence>
<dbReference type="InterPro" id="IPR011989">
    <property type="entry name" value="ARM-like"/>
</dbReference>
<dbReference type="SMART" id="SM00212">
    <property type="entry name" value="UBCc"/>
    <property type="match status" value="1"/>
</dbReference>
<evidence type="ECO:0000313" key="7">
    <source>
        <dbReference type="EMBL" id="WJZ94196.1"/>
    </source>
</evidence>
<protein>
    <recommendedName>
        <fullName evidence="6">UBC core domain-containing protein</fullName>
    </recommendedName>
</protein>
<feature type="region of interest" description="Disordered" evidence="5">
    <location>
        <begin position="726"/>
        <end position="771"/>
    </location>
</feature>
<evidence type="ECO:0000256" key="5">
    <source>
        <dbReference type="SAM" id="MobiDB-lite"/>
    </source>
</evidence>
<feature type="compositionally biased region" description="Basic and acidic residues" evidence="5">
    <location>
        <begin position="46"/>
        <end position="56"/>
    </location>
</feature>
<dbReference type="PROSITE" id="PS50127">
    <property type="entry name" value="UBC_2"/>
    <property type="match status" value="1"/>
</dbReference>
<feature type="region of interest" description="Disordered" evidence="5">
    <location>
        <begin position="1283"/>
        <end position="1313"/>
    </location>
</feature>
<dbReference type="Proteomes" id="UP001227230">
    <property type="component" value="Chromosome 9"/>
</dbReference>
<dbReference type="InterPro" id="IPR040000">
    <property type="entry name" value="NOP9"/>
</dbReference>
<gene>
    <name evidence="7" type="ORF">VitviT2T_013074</name>
</gene>
<feature type="region of interest" description="Disordered" evidence="5">
    <location>
        <begin position="1"/>
        <end position="82"/>
    </location>
</feature>
<feature type="region of interest" description="Disordered" evidence="5">
    <location>
        <begin position="1334"/>
        <end position="1380"/>
    </location>
</feature>
<dbReference type="Pfam" id="PF22493">
    <property type="entry name" value="PUF_NOP9"/>
    <property type="match status" value="1"/>
</dbReference>
<dbReference type="Gene3D" id="3.10.110.10">
    <property type="entry name" value="Ubiquitin Conjugating Enzyme"/>
    <property type="match status" value="1"/>
</dbReference>
<evidence type="ECO:0000256" key="3">
    <source>
        <dbReference type="ARBA" id="ARBA00022884"/>
    </source>
</evidence>
<dbReference type="EMBL" id="CP126656">
    <property type="protein sequence ID" value="WJZ94196.1"/>
    <property type="molecule type" value="Genomic_DNA"/>
</dbReference>
<dbReference type="PANTHER" id="PTHR13102">
    <property type="entry name" value="NUCLEOLAR PROTEIN 9"/>
    <property type="match status" value="1"/>
</dbReference>
<feature type="region of interest" description="Disordered" evidence="5">
    <location>
        <begin position="1072"/>
        <end position="1091"/>
    </location>
</feature>